<accession>A0A9P5PHB2</accession>
<dbReference type="InterPro" id="IPR001810">
    <property type="entry name" value="F-box_dom"/>
</dbReference>
<evidence type="ECO:0000313" key="4">
    <source>
        <dbReference type="Proteomes" id="UP000772434"/>
    </source>
</evidence>
<dbReference type="OrthoDB" id="3266451at2759"/>
<dbReference type="SUPFAM" id="SSF81383">
    <property type="entry name" value="F-box domain"/>
    <property type="match status" value="1"/>
</dbReference>
<gene>
    <name evidence="3" type="ORF">BDP27DRAFT_1424555</name>
</gene>
<proteinExistence type="predicted"/>
<protein>
    <recommendedName>
        <fullName evidence="2">F-box domain-containing protein</fullName>
    </recommendedName>
</protein>
<dbReference type="SUPFAM" id="SSF52047">
    <property type="entry name" value="RNI-like"/>
    <property type="match status" value="1"/>
</dbReference>
<sequence>MAILVLADKDIEDHASEVARLTEQLMIVQTEKQRLEAQRTKLRSLLSPMWKLPSEILLHIFQYICEENLFQNYPWLSDQDPPTKLISPAITYLPATAVSSVCSRWRELALSSPSLWANMTVETYGGTLEDPAFLDRIPQYLEQSCVRSTSELTEALHRCPSVKSIEIEVMDPRHNSPKDTLDSKMVFSSLSFPSLKELVVESAGIDRTPWPGKALISFLSTSSCIVTTFTLRDMSLSDLDISAVLRLMPSLLHLEIDDVEWDIYYLRRSPITSHLISELAQPQFLPKLYSLRLISHNEGPFNDRDFVSMVESRWFRPGSDLCMAMLTPGRGCIWFVVLKFGLREIDAEVYKLLRNLDEEGLRVVVAGTNGVQV</sequence>
<comment type="caution">
    <text evidence="3">The sequence shown here is derived from an EMBL/GenBank/DDBJ whole genome shotgun (WGS) entry which is preliminary data.</text>
</comment>
<dbReference type="Pfam" id="PF12937">
    <property type="entry name" value="F-box-like"/>
    <property type="match status" value="1"/>
</dbReference>
<keyword evidence="4" id="KW-1185">Reference proteome</keyword>
<evidence type="ECO:0000256" key="1">
    <source>
        <dbReference type="SAM" id="Coils"/>
    </source>
</evidence>
<evidence type="ECO:0000313" key="3">
    <source>
        <dbReference type="EMBL" id="KAF9065684.1"/>
    </source>
</evidence>
<dbReference type="Gene3D" id="1.20.1280.50">
    <property type="match status" value="1"/>
</dbReference>
<keyword evidence="1" id="KW-0175">Coiled coil</keyword>
<reference evidence="3" key="1">
    <citation type="submission" date="2020-11" db="EMBL/GenBank/DDBJ databases">
        <authorList>
            <consortium name="DOE Joint Genome Institute"/>
            <person name="Ahrendt S."/>
            <person name="Riley R."/>
            <person name="Andreopoulos W."/>
            <person name="Labutti K."/>
            <person name="Pangilinan J."/>
            <person name="Ruiz-Duenas F.J."/>
            <person name="Barrasa J.M."/>
            <person name="Sanchez-Garcia M."/>
            <person name="Camarero S."/>
            <person name="Miyauchi S."/>
            <person name="Serrano A."/>
            <person name="Linde D."/>
            <person name="Babiker R."/>
            <person name="Drula E."/>
            <person name="Ayuso-Fernandez I."/>
            <person name="Pacheco R."/>
            <person name="Padilla G."/>
            <person name="Ferreira P."/>
            <person name="Barriuso J."/>
            <person name="Kellner H."/>
            <person name="Castanera R."/>
            <person name="Alfaro M."/>
            <person name="Ramirez L."/>
            <person name="Pisabarro A.G."/>
            <person name="Kuo A."/>
            <person name="Tritt A."/>
            <person name="Lipzen A."/>
            <person name="He G."/>
            <person name="Yan M."/>
            <person name="Ng V."/>
            <person name="Cullen D."/>
            <person name="Martin F."/>
            <person name="Rosso M.-N."/>
            <person name="Henrissat B."/>
            <person name="Hibbett D."/>
            <person name="Martinez A.T."/>
            <person name="Grigoriev I.V."/>
        </authorList>
    </citation>
    <scope>NUCLEOTIDE SEQUENCE</scope>
    <source>
        <strain evidence="3">AH 40177</strain>
    </source>
</reference>
<feature type="coiled-coil region" evidence="1">
    <location>
        <begin position="4"/>
        <end position="45"/>
    </location>
</feature>
<dbReference type="EMBL" id="JADNRY010000099">
    <property type="protein sequence ID" value="KAF9065684.1"/>
    <property type="molecule type" value="Genomic_DNA"/>
</dbReference>
<name>A0A9P5PHB2_9AGAR</name>
<dbReference type="AlphaFoldDB" id="A0A9P5PHB2"/>
<feature type="domain" description="F-box" evidence="2">
    <location>
        <begin position="50"/>
        <end position="120"/>
    </location>
</feature>
<dbReference type="InterPro" id="IPR036047">
    <property type="entry name" value="F-box-like_dom_sf"/>
</dbReference>
<dbReference type="Proteomes" id="UP000772434">
    <property type="component" value="Unassembled WGS sequence"/>
</dbReference>
<organism evidence="3 4">
    <name type="scientific">Rhodocollybia butyracea</name>
    <dbReference type="NCBI Taxonomy" id="206335"/>
    <lineage>
        <taxon>Eukaryota</taxon>
        <taxon>Fungi</taxon>
        <taxon>Dikarya</taxon>
        <taxon>Basidiomycota</taxon>
        <taxon>Agaricomycotina</taxon>
        <taxon>Agaricomycetes</taxon>
        <taxon>Agaricomycetidae</taxon>
        <taxon>Agaricales</taxon>
        <taxon>Marasmiineae</taxon>
        <taxon>Omphalotaceae</taxon>
        <taxon>Rhodocollybia</taxon>
    </lineage>
</organism>
<evidence type="ECO:0000259" key="2">
    <source>
        <dbReference type="Pfam" id="PF12937"/>
    </source>
</evidence>